<reference evidence="10 11" key="1">
    <citation type="submission" date="2019-03" db="EMBL/GenBank/DDBJ databases">
        <title>Draft Genome Sequence of Desulfosporosinus fructosivorans Strain 63.6F, Isolated from Marine Sediment in the Baltic Sea.</title>
        <authorList>
            <person name="Hausmann B."/>
            <person name="Vandieken V."/>
            <person name="Pjevac P."/>
            <person name="Schreck K."/>
            <person name="Herbold C.W."/>
            <person name="Loy A."/>
        </authorList>
    </citation>
    <scope>NUCLEOTIDE SEQUENCE [LARGE SCALE GENOMIC DNA]</scope>
    <source>
        <strain evidence="10 11">63.6F</strain>
    </source>
</reference>
<dbReference type="Proteomes" id="UP000298460">
    <property type="component" value="Unassembled WGS sequence"/>
</dbReference>
<accession>A0A4Z0R8P5</accession>
<dbReference type="NCBIfam" id="TIGR01019">
    <property type="entry name" value="sucCoAalpha"/>
    <property type="match status" value="1"/>
</dbReference>
<dbReference type="GO" id="GO:0004776">
    <property type="term" value="F:succinate-CoA ligase (GDP-forming) activity"/>
    <property type="evidence" value="ECO:0007669"/>
    <property type="project" value="TreeGrafter"/>
</dbReference>
<evidence type="ECO:0000313" key="10">
    <source>
        <dbReference type="EMBL" id="TGE38804.1"/>
    </source>
</evidence>
<dbReference type="UniPathway" id="UPA00223">
    <property type="reaction ID" value="UER00999"/>
</dbReference>
<evidence type="ECO:0000259" key="9">
    <source>
        <dbReference type="SMART" id="SM00881"/>
    </source>
</evidence>
<evidence type="ECO:0000256" key="4">
    <source>
        <dbReference type="ARBA" id="ARBA00060724"/>
    </source>
</evidence>
<dbReference type="Pfam" id="PF00549">
    <property type="entry name" value="Ligase_CoA"/>
    <property type="match status" value="1"/>
</dbReference>
<comment type="function">
    <text evidence="5 8">Succinyl-CoA synthetase functions in the citric acid cycle (TCA), coupling the hydrolysis of succinyl-CoA to the synthesis of either ATP or GTP and thus represents the only step of substrate-level phosphorylation in the TCA. The alpha subunit of the enzyme binds the substrates coenzyme A and phosphate, while succinate binding and nucleotide specificity is provided by the beta subunit.</text>
</comment>
<gene>
    <name evidence="5 10" type="primary">sucD</name>
    <name evidence="10" type="ORF">E4K67_04815</name>
</gene>
<dbReference type="EMBL" id="SPQQ01000002">
    <property type="protein sequence ID" value="TGE38804.1"/>
    <property type="molecule type" value="Genomic_DNA"/>
</dbReference>
<dbReference type="PANTHER" id="PTHR11117:SF2">
    <property type="entry name" value="SUCCINATE--COA LIGASE [ADP_GDP-FORMING] SUBUNIT ALPHA, MITOCHONDRIAL"/>
    <property type="match status" value="1"/>
</dbReference>
<feature type="binding site" evidence="5">
    <location>
        <position position="43"/>
    </location>
    <ligand>
        <name>CoA</name>
        <dbReference type="ChEBI" id="CHEBI:57287"/>
    </ligand>
</feature>
<dbReference type="FunFam" id="3.40.50.261:FF:000006">
    <property type="entry name" value="Succinate--CoA ligase [ADP-forming] subunit alpha"/>
    <property type="match status" value="1"/>
</dbReference>
<dbReference type="GO" id="GO:0000166">
    <property type="term" value="F:nucleotide binding"/>
    <property type="evidence" value="ECO:0007669"/>
    <property type="project" value="UniProtKB-KW"/>
</dbReference>
<dbReference type="InterPro" id="IPR005811">
    <property type="entry name" value="SUCC_ACL_C"/>
</dbReference>
<dbReference type="PANTHER" id="PTHR11117">
    <property type="entry name" value="SUCCINYL-COA LIGASE SUBUNIT ALPHA"/>
    <property type="match status" value="1"/>
</dbReference>
<comment type="catalytic activity">
    <reaction evidence="5">
        <text>GTP + succinate + CoA = succinyl-CoA + GDP + phosphate</text>
        <dbReference type="Rhea" id="RHEA:22120"/>
        <dbReference type="ChEBI" id="CHEBI:30031"/>
        <dbReference type="ChEBI" id="CHEBI:37565"/>
        <dbReference type="ChEBI" id="CHEBI:43474"/>
        <dbReference type="ChEBI" id="CHEBI:57287"/>
        <dbReference type="ChEBI" id="CHEBI:57292"/>
        <dbReference type="ChEBI" id="CHEBI:58189"/>
    </reaction>
</comment>
<dbReference type="HAMAP" id="MF_01988">
    <property type="entry name" value="Succ_CoA_alpha"/>
    <property type="match status" value="1"/>
</dbReference>
<evidence type="ECO:0000256" key="3">
    <source>
        <dbReference type="ARBA" id="ARBA00022741"/>
    </source>
</evidence>
<dbReference type="InterPro" id="IPR036291">
    <property type="entry name" value="NAD(P)-bd_dom_sf"/>
</dbReference>
<evidence type="ECO:0000256" key="2">
    <source>
        <dbReference type="ARBA" id="ARBA00022598"/>
    </source>
</evidence>
<dbReference type="AlphaFoldDB" id="A0A4Z0R8P5"/>
<comment type="catalytic activity">
    <reaction evidence="5 8">
        <text>succinate + ATP + CoA = succinyl-CoA + ADP + phosphate</text>
        <dbReference type="Rhea" id="RHEA:17661"/>
        <dbReference type="ChEBI" id="CHEBI:30031"/>
        <dbReference type="ChEBI" id="CHEBI:30616"/>
        <dbReference type="ChEBI" id="CHEBI:43474"/>
        <dbReference type="ChEBI" id="CHEBI:57287"/>
        <dbReference type="ChEBI" id="CHEBI:57292"/>
        <dbReference type="ChEBI" id="CHEBI:456216"/>
        <dbReference type="EC" id="6.2.1.5"/>
    </reaction>
</comment>
<dbReference type="FunFam" id="3.40.50.720:FF:000277">
    <property type="entry name" value="Succinate--CoA ligase [ADP-forming] subunit alpha"/>
    <property type="match status" value="1"/>
</dbReference>
<feature type="binding site" evidence="5">
    <location>
        <begin position="96"/>
        <end position="98"/>
    </location>
    <ligand>
        <name>CoA</name>
        <dbReference type="ChEBI" id="CHEBI:57287"/>
    </ligand>
</feature>
<dbReference type="GO" id="GO:0004775">
    <property type="term" value="F:succinate-CoA ligase (ADP-forming) activity"/>
    <property type="evidence" value="ECO:0007669"/>
    <property type="project" value="UniProtKB-UniRule"/>
</dbReference>
<evidence type="ECO:0000313" key="11">
    <source>
        <dbReference type="Proteomes" id="UP000298460"/>
    </source>
</evidence>
<feature type="binding site" evidence="5">
    <location>
        <position position="159"/>
    </location>
    <ligand>
        <name>substrate</name>
        <note>ligand shared with subunit beta</note>
    </ligand>
</feature>
<feature type="active site" description="Tele-phosphohistidine intermediate" evidence="5 6">
    <location>
        <position position="247"/>
    </location>
</feature>
<dbReference type="Gene3D" id="3.40.50.261">
    <property type="entry name" value="Succinyl-CoA synthetase domains"/>
    <property type="match status" value="1"/>
</dbReference>
<evidence type="ECO:0000256" key="6">
    <source>
        <dbReference type="PIRSR" id="PIRSR001553-1"/>
    </source>
</evidence>
<dbReference type="GO" id="GO:0006099">
    <property type="term" value="P:tricarboxylic acid cycle"/>
    <property type="evidence" value="ECO:0007669"/>
    <property type="project" value="UniProtKB-UniRule"/>
</dbReference>
<dbReference type="Pfam" id="PF02629">
    <property type="entry name" value="CoA_binding"/>
    <property type="match status" value="1"/>
</dbReference>
<keyword evidence="2 5" id="KW-0436">Ligase</keyword>
<keyword evidence="11" id="KW-1185">Reference proteome</keyword>
<dbReference type="Gene3D" id="3.40.50.720">
    <property type="entry name" value="NAD(P)-binding Rossmann-like Domain"/>
    <property type="match status" value="1"/>
</dbReference>
<comment type="caution">
    <text evidence="10">The sequence shown here is derived from an EMBL/GenBank/DDBJ whole genome shotgun (WGS) entry which is preliminary data.</text>
</comment>
<dbReference type="OrthoDB" id="9807196at2"/>
<dbReference type="GO" id="GO:0009361">
    <property type="term" value="C:succinate-CoA ligase complex (ADP-forming)"/>
    <property type="evidence" value="ECO:0007669"/>
    <property type="project" value="TreeGrafter"/>
</dbReference>
<dbReference type="PROSITE" id="PS00399">
    <property type="entry name" value="SUCCINYL_COA_LIG_2"/>
    <property type="match status" value="1"/>
</dbReference>
<dbReference type="InterPro" id="IPR017440">
    <property type="entry name" value="Cit_synth/succinyl-CoA_lig_AS"/>
</dbReference>
<feature type="binding site" evidence="5">
    <location>
        <begin position="17"/>
        <end position="20"/>
    </location>
    <ligand>
        <name>CoA</name>
        <dbReference type="ChEBI" id="CHEBI:57287"/>
    </ligand>
</feature>
<dbReference type="NCBIfam" id="NF004230">
    <property type="entry name" value="PRK05678.1"/>
    <property type="match status" value="1"/>
</dbReference>
<dbReference type="SMART" id="SM00881">
    <property type="entry name" value="CoA_binding"/>
    <property type="match status" value="1"/>
</dbReference>
<evidence type="ECO:0000256" key="7">
    <source>
        <dbReference type="RuleBase" id="RU000677"/>
    </source>
</evidence>
<comment type="subunit">
    <text evidence="5 8">Heterotetramer of two alpha and two beta subunits.</text>
</comment>
<organism evidence="10 11">
    <name type="scientific">Desulfosporosinus fructosivorans</name>
    <dbReference type="NCBI Taxonomy" id="2018669"/>
    <lineage>
        <taxon>Bacteria</taxon>
        <taxon>Bacillati</taxon>
        <taxon>Bacillota</taxon>
        <taxon>Clostridia</taxon>
        <taxon>Eubacteriales</taxon>
        <taxon>Desulfitobacteriaceae</taxon>
        <taxon>Desulfosporosinus</taxon>
    </lineage>
</organism>
<dbReference type="SUPFAM" id="SSF51735">
    <property type="entry name" value="NAD(P)-binding Rossmann-fold domains"/>
    <property type="match status" value="1"/>
</dbReference>
<sequence length="297" mass="31194">MSIILNETTRIIVQGITGTQGQFHTGQMIAYGSKIVGGVSPGKGGQEVHGVPVYDTVEEAMFKQQVDASVIFVPAKLVKDCALEALEAGIKILVIVTEHVPLHDTLEIMAYAEKQKAEIVGPNTYGLISPGQCKIGIMPNNIFMPGEVGVVARSGTLSYEIVYQLTGAGVGQSSVVGLGGDRVVGMSFIQVLEKFEADPNTKAVVLVGEIGGNAEEKAAEYIKAYMTKPVVAFLAGRSAPPGKRMGHAGAIIERGKGTFESKVEALTAAGVRVASLPWEVGPLVKQALAQGSEKIYG</sequence>
<dbReference type="InterPro" id="IPR003781">
    <property type="entry name" value="CoA-bd"/>
</dbReference>
<dbReference type="PIRSF" id="PIRSF001553">
    <property type="entry name" value="SucCS_alpha"/>
    <property type="match status" value="1"/>
</dbReference>
<keyword evidence="3 5" id="KW-0547">Nucleotide-binding</keyword>
<feature type="domain" description="CoA-binding" evidence="9">
    <location>
        <begin position="4"/>
        <end position="100"/>
    </location>
</feature>
<evidence type="ECO:0000256" key="8">
    <source>
        <dbReference type="RuleBase" id="RU000699"/>
    </source>
</evidence>
<dbReference type="PRINTS" id="PR01798">
    <property type="entry name" value="SCOASYNTHASE"/>
</dbReference>
<name>A0A4Z0R8P5_9FIRM</name>
<proteinExistence type="inferred from homology"/>
<dbReference type="EC" id="6.2.1.5" evidence="5"/>
<keyword evidence="1 5" id="KW-0816">Tricarboxylic acid cycle</keyword>
<dbReference type="InterPro" id="IPR005810">
    <property type="entry name" value="CoA_lig_alpha"/>
</dbReference>
<dbReference type="InterPro" id="IPR016102">
    <property type="entry name" value="Succinyl-CoA_synth-like"/>
</dbReference>
<dbReference type="SUPFAM" id="SSF52210">
    <property type="entry name" value="Succinyl-CoA synthetase domains"/>
    <property type="match status" value="1"/>
</dbReference>
<evidence type="ECO:0000256" key="1">
    <source>
        <dbReference type="ARBA" id="ARBA00022532"/>
    </source>
</evidence>
<comment type="similarity">
    <text evidence="4 5 7">Belongs to the succinate/malate CoA ligase alpha subunit family.</text>
</comment>
<evidence type="ECO:0000256" key="5">
    <source>
        <dbReference type="HAMAP-Rule" id="MF_01988"/>
    </source>
</evidence>
<dbReference type="RefSeq" id="WP_135545300.1">
    <property type="nucleotide sequence ID" value="NZ_SPQQ01000002.1"/>
</dbReference>
<protein>
    <recommendedName>
        <fullName evidence="5">Succinate--CoA ligase [ADP-forming] subunit alpha</fullName>
        <ecNumber evidence="5">6.2.1.5</ecNumber>
    </recommendedName>
    <alternativeName>
        <fullName evidence="5">Succinyl-CoA synthetase subunit alpha</fullName>
        <shortName evidence="5">SCS-alpha</shortName>
    </alternativeName>
</protein>
<comment type="pathway">
    <text evidence="5 8">Carbohydrate metabolism; tricarboxylic acid cycle; succinate from succinyl-CoA (ligase route): step 1/1.</text>
</comment>